<evidence type="ECO:0000256" key="1">
    <source>
        <dbReference type="SAM" id="Coils"/>
    </source>
</evidence>
<evidence type="ECO:0008006" key="4">
    <source>
        <dbReference type="Google" id="ProtNLM"/>
    </source>
</evidence>
<evidence type="ECO:0000313" key="3">
    <source>
        <dbReference type="Proteomes" id="UP000000600"/>
    </source>
</evidence>
<dbReference type="KEGG" id="ptm:GSPATT00022489001"/>
<dbReference type="RefSeq" id="XP_001456715.1">
    <property type="nucleotide sequence ID" value="XM_001456678.1"/>
</dbReference>
<dbReference type="AlphaFoldDB" id="A0E201"/>
<feature type="coiled-coil region" evidence="1">
    <location>
        <begin position="718"/>
        <end position="834"/>
    </location>
</feature>
<keyword evidence="1" id="KW-0175">Coiled coil</keyword>
<name>A0E201_PARTE</name>
<sequence length="1078" mass="128540">MENQFELEQAISKSEVILEKCLTMMRPEGLEQFHFRIEEQFYKVKQNKVLLIHEKEGDDLQTMIAYWIQEHQQRNRDLIIPYIVEHENQNHYYAIYYILTKLRVLILNTQAVFNITQKVELESEKLKQYFEYWLNLCSRELGNQLYSDCKVAYKRVYHIVLLRVIIVIQGIDKFYSGGEVRVSSWLPKILPDNIKLIASARFGSKAYEYYQSIGNPIIPMYILLYHSSENESIEIWDLIRQNPQIHNALMLVPEQLRCQLHFLKIFHTILSNPLDEYAQLVSEVLQQAEKFQTEVEFFTILINQFCHHNAIASSIFCVLSYVNKGISIDEVMASCSCTQEQFIKVYDFFKICFLEKNLVYSIYILTMRQAIQQIQFNKNLYDQYLLIIEHSTNSTRKLEELIQQYSKNKKYFKLKEIIINIEHFLILWNPYNKFELCQLWEMLEQNGYDLVMEYNKAVENFQAIYKPTTEGLFFIMLQICIFLREFSNFEKDGTPAYKHPLLRGQSIEFEEVGLYGELSQLKMLSKKKPKQQLNEDYFPTIMSTVQLENLNLDIKNNRDSFINYYQSQFDSNVLQEYLQTKQDFLREKLLSTSKVPNPYYYKRWLWVQFPWLALTQKNNFSKLMQFYGKDSTQYMSIQEEIQINQKAIRLVINAKSSKDKSIHKLPEIKQRYYSPTVNKDEPVRRFNQSLEKSIDRAPSTGRRELAENKKKVLYVKKYNQLQYQNQQLKNKLKELQTVKQNLYPQEATIEAYRLNDQTKTQGDELKKQMDNLQGVQNEMKRMQTVLKLCQFNQDQNEERVQQLFRHCKNLDRMINEYKQIIKELSDKLGVYKQKNKVEPIKQQQQKQPISKQFMTMKDLSQASQKNMNTNGNINLNMNTDYKIKVTFDIQDQNKNLRHQYSINNNLQQQDKLRETQTRLMLEQMPSNRMITPGYRLSLKPKGDVSDQIDSHILEQIRHLNTLGIANTYNNPTFDEFLGHLTKQNELNLEVQECSIKLNEVRIKKQEKQTFLKILQKNEKPQDQKAEQFITSDDVDKLRRANDAKTITLKKLKQQKAVYNFFHNNLYKDITQQQPKYLV</sequence>
<organism evidence="2 3">
    <name type="scientific">Paramecium tetraurelia</name>
    <dbReference type="NCBI Taxonomy" id="5888"/>
    <lineage>
        <taxon>Eukaryota</taxon>
        <taxon>Sar</taxon>
        <taxon>Alveolata</taxon>
        <taxon>Ciliophora</taxon>
        <taxon>Intramacronucleata</taxon>
        <taxon>Oligohymenophorea</taxon>
        <taxon>Peniculida</taxon>
        <taxon>Parameciidae</taxon>
        <taxon>Paramecium</taxon>
    </lineage>
</organism>
<keyword evidence="3" id="KW-1185">Reference proteome</keyword>
<gene>
    <name evidence="2" type="ORF">GSPATT00022489001</name>
</gene>
<dbReference type="eggNOG" id="ENOG502QXQQ">
    <property type="taxonomic scope" value="Eukaryota"/>
</dbReference>
<reference evidence="2 3" key="1">
    <citation type="journal article" date="2006" name="Nature">
        <title>Global trends of whole-genome duplications revealed by the ciliate Paramecium tetraurelia.</title>
        <authorList>
            <consortium name="Genoscope"/>
            <person name="Aury J.-M."/>
            <person name="Jaillon O."/>
            <person name="Duret L."/>
            <person name="Noel B."/>
            <person name="Jubin C."/>
            <person name="Porcel B.M."/>
            <person name="Segurens B."/>
            <person name="Daubin V."/>
            <person name="Anthouard V."/>
            <person name="Aiach N."/>
            <person name="Arnaiz O."/>
            <person name="Billaut A."/>
            <person name="Beisson J."/>
            <person name="Blanc I."/>
            <person name="Bouhouche K."/>
            <person name="Camara F."/>
            <person name="Duharcourt S."/>
            <person name="Guigo R."/>
            <person name="Gogendeau D."/>
            <person name="Katinka M."/>
            <person name="Keller A.-M."/>
            <person name="Kissmehl R."/>
            <person name="Klotz C."/>
            <person name="Koll F."/>
            <person name="Le Moue A."/>
            <person name="Lepere C."/>
            <person name="Malinsky S."/>
            <person name="Nowacki M."/>
            <person name="Nowak J.K."/>
            <person name="Plattner H."/>
            <person name="Poulain J."/>
            <person name="Ruiz F."/>
            <person name="Serrano V."/>
            <person name="Zagulski M."/>
            <person name="Dessen P."/>
            <person name="Betermier M."/>
            <person name="Weissenbach J."/>
            <person name="Scarpelli C."/>
            <person name="Schachter V."/>
            <person name="Sperling L."/>
            <person name="Meyer E."/>
            <person name="Cohen J."/>
            <person name="Wincker P."/>
        </authorList>
    </citation>
    <scope>NUCLEOTIDE SEQUENCE [LARGE SCALE GENOMIC DNA]</scope>
    <source>
        <strain evidence="2 3">Stock d4-2</strain>
    </source>
</reference>
<dbReference type="HOGENOM" id="CLU_010956_0_0_1"/>
<dbReference type="GeneID" id="5042500"/>
<dbReference type="InParanoid" id="A0E201"/>
<dbReference type="EMBL" id="CT868654">
    <property type="protein sequence ID" value="CAK89318.1"/>
    <property type="molecule type" value="Genomic_DNA"/>
</dbReference>
<accession>A0E201</accession>
<proteinExistence type="predicted"/>
<dbReference type="OrthoDB" id="292926at2759"/>
<dbReference type="Proteomes" id="UP000000600">
    <property type="component" value="Unassembled WGS sequence"/>
</dbReference>
<evidence type="ECO:0000313" key="2">
    <source>
        <dbReference type="EMBL" id="CAK89318.1"/>
    </source>
</evidence>
<dbReference type="OMA" id="YIVEHEN"/>
<protein>
    <recommendedName>
        <fullName evidence="4">Rab-GAP TBC domain-containing protein</fullName>
    </recommendedName>
</protein>